<name>A0AAE1Y0S4_9LAMI</name>
<reference evidence="6" key="1">
    <citation type="submission" date="2020-06" db="EMBL/GenBank/DDBJ databases">
        <authorList>
            <person name="Li T."/>
            <person name="Hu X."/>
            <person name="Zhang T."/>
            <person name="Song X."/>
            <person name="Zhang H."/>
            <person name="Dai N."/>
            <person name="Sheng W."/>
            <person name="Hou X."/>
            <person name="Wei L."/>
        </authorList>
    </citation>
    <scope>NUCLEOTIDE SEQUENCE</scope>
    <source>
        <strain evidence="6">3651</strain>
        <tissue evidence="6">Leaf</tissue>
    </source>
</reference>
<sequence>MDWGRSGAFIGRLKQLLKGCLGMRRVIEALASRSGCRFSAIYNFGDSNSDSGSVSAAFGRVRPPYGQTFFRKPSGRYSDGRLIIDFIAEKLGFPYLTAYLDSIGADFAHGANFAATLQFEQLKARSVESYNEGKKYGSKTSLPKPESFSRALFTMDSGQNDLHAGLTSMTEEQVKASIPRIIDQFSITLEQLYKLGARAFWIHNTGPIGCLPFFVVKRPPEPNNTDPSGCIMSYNKVAQEFNKQLKEKISKLRTQLQDALLIYVDIYSVKYSLISHGKDKGFRDPLGYCCGRLGVVDCGEKALVNGTQHYGAGCSNASEYISWDGIHYTEAANKWVAVRIFDGPFSEPRVPIAEACYHPSRAK</sequence>
<dbReference type="Gene3D" id="3.40.50.1110">
    <property type="entry name" value="SGNH hydrolase"/>
    <property type="match status" value="1"/>
</dbReference>
<dbReference type="PANTHER" id="PTHR22835">
    <property type="entry name" value="ZINC FINGER FYVE DOMAIN CONTAINING PROTEIN"/>
    <property type="match status" value="1"/>
</dbReference>
<keyword evidence="7" id="KW-1185">Reference proteome</keyword>
<accession>A0AAE1Y0S4</accession>
<reference evidence="6" key="2">
    <citation type="journal article" date="2024" name="Plant">
        <title>Genomic evolution and insights into agronomic trait innovations of Sesamum species.</title>
        <authorList>
            <person name="Miao H."/>
            <person name="Wang L."/>
            <person name="Qu L."/>
            <person name="Liu H."/>
            <person name="Sun Y."/>
            <person name="Le M."/>
            <person name="Wang Q."/>
            <person name="Wei S."/>
            <person name="Zheng Y."/>
            <person name="Lin W."/>
            <person name="Duan Y."/>
            <person name="Cao H."/>
            <person name="Xiong S."/>
            <person name="Wang X."/>
            <person name="Wei L."/>
            <person name="Li C."/>
            <person name="Ma Q."/>
            <person name="Ju M."/>
            <person name="Zhao R."/>
            <person name="Li G."/>
            <person name="Mu C."/>
            <person name="Tian Q."/>
            <person name="Mei H."/>
            <person name="Zhang T."/>
            <person name="Gao T."/>
            <person name="Zhang H."/>
        </authorList>
    </citation>
    <scope>NUCLEOTIDE SEQUENCE</scope>
    <source>
        <strain evidence="6">3651</strain>
    </source>
</reference>
<protein>
    <submittedName>
        <fullName evidence="6">GDSL esterase/lipase</fullName>
    </submittedName>
</protein>
<gene>
    <name evidence="6" type="ORF">Salat_2112100</name>
</gene>
<organism evidence="6 7">
    <name type="scientific">Sesamum alatum</name>
    <dbReference type="NCBI Taxonomy" id="300844"/>
    <lineage>
        <taxon>Eukaryota</taxon>
        <taxon>Viridiplantae</taxon>
        <taxon>Streptophyta</taxon>
        <taxon>Embryophyta</taxon>
        <taxon>Tracheophyta</taxon>
        <taxon>Spermatophyta</taxon>
        <taxon>Magnoliopsida</taxon>
        <taxon>eudicotyledons</taxon>
        <taxon>Gunneridae</taxon>
        <taxon>Pentapetalae</taxon>
        <taxon>asterids</taxon>
        <taxon>lamiids</taxon>
        <taxon>Lamiales</taxon>
        <taxon>Pedaliaceae</taxon>
        <taxon>Sesamum</taxon>
    </lineage>
</organism>
<keyword evidence="4" id="KW-0325">Glycoprotein</keyword>
<evidence type="ECO:0000256" key="3">
    <source>
        <dbReference type="ARBA" id="ARBA00022801"/>
    </source>
</evidence>
<comment type="similarity">
    <text evidence="1">Belongs to the 'GDSL' lipolytic enzyme family.</text>
</comment>
<evidence type="ECO:0000256" key="2">
    <source>
        <dbReference type="ARBA" id="ARBA00022729"/>
    </source>
</evidence>
<proteinExistence type="inferred from homology"/>
<dbReference type="InterPro" id="IPR036514">
    <property type="entry name" value="SGNH_hydro_sf"/>
</dbReference>
<dbReference type="GO" id="GO:0016788">
    <property type="term" value="F:hydrolase activity, acting on ester bonds"/>
    <property type="evidence" value="ECO:0007669"/>
    <property type="project" value="InterPro"/>
</dbReference>
<dbReference type="SUPFAM" id="SSF52266">
    <property type="entry name" value="SGNH hydrolase"/>
    <property type="match status" value="1"/>
</dbReference>
<feature type="coiled-coil region" evidence="5">
    <location>
        <begin position="235"/>
        <end position="262"/>
    </location>
</feature>
<dbReference type="CDD" id="cd01837">
    <property type="entry name" value="SGNH_plant_lipase_like"/>
    <property type="match status" value="1"/>
</dbReference>
<dbReference type="EMBL" id="JACGWO010000008">
    <property type="protein sequence ID" value="KAK4421615.1"/>
    <property type="molecule type" value="Genomic_DNA"/>
</dbReference>
<evidence type="ECO:0000256" key="4">
    <source>
        <dbReference type="ARBA" id="ARBA00023180"/>
    </source>
</evidence>
<dbReference type="Pfam" id="PF00657">
    <property type="entry name" value="Lipase_GDSL"/>
    <property type="match status" value="1"/>
</dbReference>
<keyword evidence="2" id="KW-0732">Signal</keyword>
<keyword evidence="3" id="KW-0378">Hydrolase</keyword>
<evidence type="ECO:0000313" key="6">
    <source>
        <dbReference type="EMBL" id="KAK4421615.1"/>
    </source>
</evidence>
<dbReference type="InterPro" id="IPR035669">
    <property type="entry name" value="SGNH_plant_lipase-like"/>
</dbReference>
<evidence type="ECO:0000313" key="7">
    <source>
        <dbReference type="Proteomes" id="UP001293254"/>
    </source>
</evidence>
<dbReference type="PANTHER" id="PTHR22835:SF514">
    <property type="entry name" value="GDSL-LIKE LIPASE_ACYLHYDROLASE SUPERFAMILY PROTEIN ISOFORM 1"/>
    <property type="match status" value="1"/>
</dbReference>
<dbReference type="InterPro" id="IPR001087">
    <property type="entry name" value="GDSL"/>
</dbReference>
<keyword evidence="5" id="KW-0175">Coiled coil</keyword>
<dbReference type="AlphaFoldDB" id="A0AAE1Y0S4"/>
<evidence type="ECO:0000256" key="5">
    <source>
        <dbReference type="SAM" id="Coils"/>
    </source>
</evidence>
<dbReference type="Proteomes" id="UP001293254">
    <property type="component" value="Unassembled WGS sequence"/>
</dbReference>
<evidence type="ECO:0000256" key="1">
    <source>
        <dbReference type="ARBA" id="ARBA00008668"/>
    </source>
</evidence>
<comment type="caution">
    <text evidence="6">The sequence shown here is derived from an EMBL/GenBank/DDBJ whole genome shotgun (WGS) entry which is preliminary data.</text>
</comment>